<keyword evidence="2 5" id="KW-0235">DNA replication</keyword>
<dbReference type="GO" id="GO:0003688">
    <property type="term" value="F:DNA replication origin binding"/>
    <property type="evidence" value="ECO:0007669"/>
    <property type="project" value="TreeGrafter"/>
</dbReference>
<evidence type="ECO:0000256" key="3">
    <source>
        <dbReference type="ARBA" id="ARBA00023125"/>
    </source>
</evidence>
<sequence>MASPTLAPRLTRARAAPGHATAHVADALPPSAAAAAAAVEKLRRACQELQLSNLPRVMTGREDERDEIYAALRSSIEHQSAGGPIYISGLPGAGKTSIVKEVVHTLESERDAGRLRNFAWVEVNGLQMPRPDVAYSILWKALQPREEEEEEEDKDDKDARGVRRAISAARLCDLLQREFHTARAARPMLLVLLDEMDFMLAGKNQVLYNLLEWQTAATAKLVIVGIANTMDLPERLPSKIRSRLGGHRITFPAYTRAQLETIIQQRLLALDIFSPEAIQICAKSLAHQSGDVRQALTLCRKSAEVCLHRVAAMAGQATRDGRRELFVTSDDLHEAQQAVALSAPMSRLRACSKFECTFLVALRMEVRSTAARTSTRSGAELEAVIERFAILCKTHAFVPVPRLRGLLFICDELERSGVIKQLATRTSRYPLLELQCSHQELQDVFLTHPIGRQLIT</sequence>
<keyword evidence="5" id="KW-0067">ATP-binding</keyword>
<dbReference type="GO" id="GO:0005664">
    <property type="term" value="C:nuclear origin of replication recognition complex"/>
    <property type="evidence" value="ECO:0007669"/>
    <property type="project" value="TreeGrafter"/>
</dbReference>
<dbReference type="Gene3D" id="1.10.8.60">
    <property type="match status" value="1"/>
</dbReference>
<proteinExistence type="inferred from homology"/>
<keyword evidence="5" id="KW-0547">Nucleotide-binding</keyword>
<evidence type="ECO:0000256" key="2">
    <source>
        <dbReference type="ARBA" id="ARBA00022705"/>
    </source>
</evidence>
<evidence type="ECO:0000256" key="1">
    <source>
        <dbReference type="ARBA" id="ARBA00004123"/>
    </source>
</evidence>
<evidence type="ECO:0000313" key="8">
    <source>
        <dbReference type="Proteomes" id="UP001162031"/>
    </source>
</evidence>
<dbReference type="InterPro" id="IPR041664">
    <property type="entry name" value="AAA_16"/>
</dbReference>
<dbReference type="PANTHER" id="PTHR10763:SF23">
    <property type="entry name" value="ORIGIN RECOGNITION COMPLEX SUBUNIT 1"/>
    <property type="match status" value="1"/>
</dbReference>
<dbReference type="InterPro" id="IPR050311">
    <property type="entry name" value="ORC1/CDC6"/>
</dbReference>
<keyword evidence="8" id="KW-1185">Reference proteome</keyword>
<dbReference type="InterPro" id="IPR003593">
    <property type="entry name" value="AAA+_ATPase"/>
</dbReference>
<dbReference type="Proteomes" id="UP001162031">
    <property type="component" value="Unassembled WGS sequence"/>
</dbReference>
<protein>
    <recommendedName>
        <fullName evidence="5">Origin recognition complex subunit 1</fullName>
    </recommendedName>
</protein>
<dbReference type="GO" id="GO:0005524">
    <property type="term" value="F:ATP binding"/>
    <property type="evidence" value="ECO:0007669"/>
    <property type="project" value="UniProtKB-KW"/>
</dbReference>
<comment type="caution">
    <text evidence="7">The sequence shown here is derived from an EMBL/GenBank/DDBJ whole genome shotgun (WGS) entry which is preliminary data.</text>
</comment>
<dbReference type="EMBL" id="CANTFL010000086">
    <property type="protein sequence ID" value="CAI5712812.1"/>
    <property type="molecule type" value="Genomic_DNA"/>
</dbReference>
<accession>A0AAV0T1L9</accession>
<dbReference type="Pfam" id="PF22606">
    <property type="entry name" value="Cdc6-ORC-like_ATPase_lid"/>
    <property type="match status" value="1"/>
</dbReference>
<dbReference type="InterPro" id="IPR027417">
    <property type="entry name" value="P-loop_NTPase"/>
</dbReference>
<dbReference type="PANTHER" id="PTHR10763">
    <property type="entry name" value="CELL DIVISION CONTROL PROTEIN 6-RELATED"/>
    <property type="match status" value="1"/>
</dbReference>
<reference evidence="7" key="1">
    <citation type="submission" date="2022-12" db="EMBL/GenBank/DDBJ databases">
        <authorList>
            <person name="Webb A."/>
        </authorList>
    </citation>
    <scope>NUCLEOTIDE SEQUENCE</scope>
    <source>
        <strain evidence="7">Hp1</strain>
    </source>
</reference>
<comment type="subcellular location">
    <subcellularLocation>
        <location evidence="1 5">Nucleus</location>
    </subcellularLocation>
</comment>
<feature type="domain" description="AAA+ ATPase" evidence="6">
    <location>
        <begin position="81"/>
        <end position="250"/>
    </location>
</feature>
<dbReference type="Gene3D" id="3.40.50.300">
    <property type="entry name" value="P-loop containing nucleotide triphosphate hydrolases"/>
    <property type="match status" value="1"/>
</dbReference>
<evidence type="ECO:0000259" key="6">
    <source>
        <dbReference type="SMART" id="SM00382"/>
    </source>
</evidence>
<comment type="function">
    <text evidence="5">Component of the origin recognition complex (ORC) that binds origins of replication. DNA-binding is ATP-dependent, however specific DNA sequences that define origins of replication have not been identified so far. ORC is required to assemble the pre-replication complex necessary to initiate DNA replication.</text>
</comment>
<dbReference type="SMART" id="SM00382">
    <property type="entry name" value="AAA"/>
    <property type="match status" value="1"/>
</dbReference>
<keyword evidence="3 5" id="KW-0238">DNA-binding</keyword>
<comment type="similarity">
    <text evidence="5">Belongs to the ORC1 family.</text>
</comment>
<dbReference type="GO" id="GO:0006270">
    <property type="term" value="P:DNA replication initiation"/>
    <property type="evidence" value="ECO:0007669"/>
    <property type="project" value="TreeGrafter"/>
</dbReference>
<dbReference type="CDD" id="cd00009">
    <property type="entry name" value="AAA"/>
    <property type="match status" value="1"/>
</dbReference>
<dbReference type="Pfam" id="PF13191">
    <property type="entry name" value="AAA_16"/>
    <property type="match status" value="1"/>
</dbReference>
<dbReference type="InterPro" id="IPR054425">
    <property type="entry name" value="Cdc6_ORC1-like_ATPase_lid"/>
</dbReference>
<comment type="subunit">
    <text evidence="5">ORC is composed of six subunits.</text>
</comment>
<organism evidence="7 8">
    <name type="scientific">Hyaloperonospora brassicae</name>
    <name type="common">Brassica downy mildew</name>
    <name type="synonym">Peronospora brassicae</name>
    <dbReference type="NCBI Taxonomy" id="162125"/>
    <lineage>
        <taxon>Eukaryota</taxon>
        <taxon>Sar</taxon>
        <taxon>Stramenopiles</taxon>
        <taxon>Oomycota</taxon>
        <taxon>Peronosporomycetes</taxon>
        <taxon>Peronosporales</taxon>
        <taxon>Peronosporaceae</taxon>
        <taxon>Hyaloperonospora</taxon>
    </lineage>
</organism>
<evidence type="ECO:0000256" key="5">
    <source>
        <dbReference type="RuleBase" id="RU365058"/>
    </source>
</evidence>
<dbReference type="SUPFAM" id="SSF52540">
    <property type="entry name" value="P-loop containing nucleoside triphosphate hydrolases"/>
    <property type="match status" value="1"/>
</dbReference>
<gene>
    <name evidence="7" type="ORF">HBR001_LOCUS920</name>
</gene>
<dbReference type="GO" id="GO:0033314">
    <property type="term" value="P:mitotic DNA replication checkpoint signaling"/>
    <property type="evidence" value="ECO:0007669"/>
    <property type="project" value="TreeGrafter"/>
</dbReference>
<keyword evidence="4 5" id="KW-0539">Nucleus</keyword>
<name>A0AAV0T1L9_HYABA</name>
<evidence type="ECO:0000256" key="4">
    <source>
        <dbReference type="ARBA" id="ARBA00023242"/>
    </source>
</evidence>
<evidence type="ECO:0000313" key="7">
    <source>
        <dbReference type="EMBL" id="CAI5712812.1"/>
    </source>
</evidence>
<dbReference type="AlphaFoldDB" id="A0AAV0T1L9"/>